<dbReference type="NCBIfam" id="TIGR00506">
    <property type="entry name" value="ribB"/>
    <property type="match status" value="1"/>
</dbReference>
<dbReference type="OrthoDB" id="25735at2157"/>
<dbReference type="SUPFAM" id="SSF55821">
    <property type="entry name" value="YrdC/RibB"/>
    <property type="match status" value="1"/>
</dbReference>
<evidence type="ECO:0000256" key="6">
    <source>
        <dbReference type="RuleBase" id="RU003843"/>
    </source>
</evidence>
<comment type="similarity">
    <text evidence="6">Belongs to the DHBP synthase family.</text>
</comment>
<keyword evidence="2 6" id="KW-0479">Metal-binding</keyword>
<evidence type="ECO:0000256" key="5">
    <source>
        <dbReference type="ARBA" id="ARBA00023239"/>
    </source>
</evidence>
<dbReference type="Gene3D" id="3.90.870.10">
    <property type="entry name" value="DHBP synthase"/>
    <property type="match status" value="1"/>
</dbReference>
<dbReference type="InterPro" id="IPR000422">
    <property type="entry name" value="DHBP_synthase_RibB"/>
</dbReference>
<evidence type="ECO:0000256" key="3">
    <source>
        <dbReference type="ARBA" id="ARBA00022842"/>
    </source>
</evidence>
<dbReference type="EC" id="4.1.99.12" evidence="6"/>
<dbReference type="UniPathway" id="UPA00275">
    <property type="reaction ID" value="UER00399"/>
</dbReference>
<dbReference type="AlphaFoldDB" id="E3GXW5"/>
<dbReference type="InterPro" id="IPR017945">
    <property type="entry name" value="DHBP_synth_RibB-like_a/b_dom"/>
</dbReference>
<keyword evidence="4 6" id="KW-0464">Manganese</keyword>
<dbReference type="Proteomes" id="UP000002315">
    <property type="component" value="Chromosome"/>
</dbReference>
<dbReference type="GO" id="GO:0046872">
    <property type="term" value="F:metal ion binding"/>
    <property type="evidence" value="ECO:0007669"/>
    <property type="project" value="UniProtKB-KW"/>
</dbReference>
<organism evidence="7 8">
    <name type="scientific">Methanothermus fervidus (strain ATCC 43054 / DSM 2088 / JCM 10308 / V24 S)</name>
    <dbReference type="NCBI Taxonomy" id="523846"/>
    <lineage>
        <taxon>Archaea</taxon>
        <taxon>Methanobacteriati</taxon>
        <taxon>Methanobacteriota</taxon>
        <taxon>Methanomada group</taxon>
        <taxon>Methanobacteria</taxon>
        <taxon>Methanobacteriales</taxon>
        <taxon>Methanothermaceae</taxon>
        <taxon>Methanothermus</taxon>
    </lineage>
</organism>
<keyword evidence="5 6" id="KW-0456">Lyase</keyword>
<dbReference type="GO" id="GO:0008686">
    <property type="term" value="F:3,4-dihydroxy-2-butanone-4-phosphate synthase activity"/>
    <property type="evidence" value="ECO:0007669"/>
    <property type="project" value="UniProtKB-EC"/>
</dbReference>
<dbReference type="KEGG" id="mfv:Mfer_0344"/>
<comment type="subunit">
    <text evidence="6">Homodimer.</text>
</comment>
<comment type="pathway">
    <text evidence="6">Cofactor biosynthesis; riboflavin biosynthesis; 2-hydroxy-3-oxobutyl phosphate from D-ribulose 5-phosphate: step 1/1.</text>
</comment>
<keyword evidence="1 6" id="KW-0686">Riboflavin biosynthesis</keyword>
<dbReference type="Pfam" id="PF00926">
    <property type="entry name" value="DHBP_synthase"/>
    <property type="match status" value="1"/>
</dbReference>
<evidence type="ECO:0000313" key="7">
    <source>
        <dbReference type="EMBL" id="ADP77147.1"/>
    </source>
</evidence>
<evidence type="ECO:0000313" key="8">
    <source>
        <dbReference type="Proteomes" id="UP000002315"/>
    </source>
</evidence>
<protein>
    <recommendedName>
        <fullName evidence="6">3,4-dihydroxy-2-butanone 4-phosphate synthase</fullName>
        <shortName evidence="6">DHBP synthase</shortName>
        <ecNumber evidence="6">4.1.99.12</ecNumber>
    </recommendedName>
</protein>
<evidence type="ECO:0000256" key="4">
    <source>
        <dbReference type="ARBA" id="ARBA00023211"/>
    </source>
</evidence>
<reference evidence="7 8" key="1">
    <citation type="journal article" date="2010" name="Stand. Genomic Sci.">
        <title>Complete genome sequence of Methanothermus fervidus type strain (V24S).</title>
        <authorList>
            <person name="Anderson I."/>
            <person name="Djao O.D."/>
            <person name="Misra M."/>
            <person name="Chertkov O."/>
            <person name="Nolan M."/>
            <person name="Lucas S."/>
            <person name="Lapidus A."/>
            <person name="Del Rio T.G."/>
            <person name="Tice H."/>
            <person name="Cheng J.F."/>
            <person name="Tapia R."/>
            <person name="Han C."/>
            <person name="Goodwin L."/>
            <person name="Pitluck S."/>
            <person name="Liolios K."/>
            <person name="Ivanova N."/>
            <person name="Mavromatis K."/>
            <person name="Mikhailova N."/>
            <person name="Pati A."/>
            <person name="Brambilla E."/>
            <person name="Chen A."/>
            <person name="Palaniappan K."/>
            <person name="Land M."/>
            <person name="Hauser L."/>
            <person name="Chang Y.J."/>
            <person name="Jeffries C.D."/>
            <person name="Sikorski J."/>
            <person name="Spring S."/>
            <person name="Rohde M."/>
            <person name="Eichinger K."/>
            <person name="Huber H."/>
            <person name="Wirth R."/>
            <person name="Goker M."/>
            <person name="Detter J.C."/>
            <person name="Woyke T."/>
            <person name="Bristow J."/>
            <person name="Eisen J.A."/>
            <person name="Markowitz V."/>
            <person name="Hugenholtz P."/>
            <person name="Klenk H.P."/>
            <person name="Kyrpides N.C."/>
        </authorList>
    </citation>
    <scope>NUCLEOTIDE SEQUENCE [LARGE SCALE GENOMIC DNA]</scope>
    <source>
        <strain evidence="8">ATCC 43054 / DSM 2088 / JCM 10308 / V24 S</strain>
    </source>
</reference>
<dbReference type="STRING" id="523846.Mfer_0344"/>
<gene>
    <name evidence="7" type="ordered locus">Mfer_0344</name>
</gene>
<dbReference type="HOGENOM" id="CLU_020273_3_2_2"/>
<accession>E3GXW5</accession>
<dbReference type="GO" id="GO:0009231">
    <property type="term" value="P:riboflavin biosynthetic process"/>
    <property type="evidence" value="ECO:0007669"/>
    <property type="project" value="UniProtKB-UniPathway"/>
</dbReference>
<keyword evidence="8" id="KW-1185">Reference proteome</keyword>
<comment type="function">
    <text evidence="6">Catalyzes the conversion of D-ribulose 5-phosphate to formate and 3,4-dihydroxy-2-butanone 4-phosphate.</text>
</comment>
<dbReference type="PANTHER" id="PTHR21327">
    <property type="entry name" value="GTP CYCLOHYDROLASE II-RELATED"/>
    <property type="match status" value="1"/>
</dbReference>
<dbReference type="GO" id="GO:0005829">
    <property type="term" value="C:cytosol"/>
    <property type="evidence" value="ECO:0007669"/>
    <property type="project" value="TreeGrafter"/>
</dbReference>
<name>E3GXW5_METFV</name>
<dbReference type="PANTHER" id="PTHR21327:SF46">
    <property type="entry name" value="3,4-DIHYDROXY-2-BUTANONE 4-PHOSPHATE SYNTHASE"/>
    <property type="match status" value="1"/>
</dbReference>
<evidence type="ECO:0000256" key="1">
    <source>
        <dbReference type="ARBA" id="ARBA00022619"/>
    </source>
</evidence>
<comment type="catalytic activity">
    <reaction evidence="6">
        <text>D-ribulose 5-phosphate = (2S)-2-hydroxy-3-oxobutyl phosphate + formate + H(+)</text>
        <dbReference type="Rhea" id="RHEA:18457"/>
        <dbReference type="ChEBI" id="CHEBI:15378"/>
        <dbReference type="ChEBI" id="CHEBI:15740"/>
        <dbReference type="ChEBI" id="CHEBI:58121"/>
        <dbReference type="ChEBI" id="CHEBI:58830"/>
        <dbReference type="EC" id="4.1.99.12"/>
    </reaction>
</comment>
<proteinExistence type="inferred from homology"/>
<dbReference type="EMBL" id="CP002278">
    <property type="protein sequence ID" value="ADP77147.1"/>
    <property type="molecule type" value="Genomic_DNA"/>
</dbReference>
<evidence type="ECO:0000256" key="2">
    <source>
        <dbReference type="ARBA" id="ARBA00022723"/>
    </source>
</evidence>
<keyword evidence="3 6" id="KW-0460">Magnesium</keyword>
<sequence length="230" mass="25861">MIKEALRALRKGEMVLVFDSEDREGETDMIKAAEFVTHEDIAILRNDAGGLICAPISAKNAEKLGIPYMTSILETASNKYPVLSELSPHDIPYDEKSAFSITINHRNTFTGITDRDRAKTIRELALLCKNKEYDKFGKFFRSPGHVTLLIASKNNLLERTGHTEMSIALMEMAGLTEVAVCCEMMDDETGRALSMQDAKRYAERNDLVFLKGEELINAYYEYLGVPVPNR</sequence>
<comment type="cofactor">
    <cofactor evidence="6">
        <name>Mg(2+)</name>
        <dbReference type="ChEBI" id="CHEBI:18420"/>
    </cofactor>
    <cofactor evidence="6">
        <name>Mn(2+)</name>
        <dbReference type="ChEBI" id="CHEBI:29035"/>
    </cofactor>
    <text evidence="6">Binds 2 divalent metal cations per subunit. Magnesium or manganese.</text>
</comment>